<evidence type="ECO:0000259" key="1">
    <source>
        <dbReference type="PROSITE" id="PS51831"/>
    </source>
</evidence>
<dbReference type="PROSITE" id="PS51832">
    <property type="entry name" value="HD_GYP"/>
    <property type="match status" value="1"/>
</dbReference>
<dbReference type="Proteomes" id="UP000295832">
    <property type="component" value="Unassembled WGS sequence"/>
</dbReference>
<feature type="domain" description="HD" evidence="1">
    <location>
        <begin position="28"/>
        <end position="150"/>
    </location>
</feature>
<dbReference type="Gene3D" id="1.10.3210.10">
    <property type="entry name" value="Hypothetical protein af1432"/>
    <property type="match status" value="1"/>
</dbReference>
<evidence type="ECO:0000313" key="3">
    <source>
        <dbReference type="EMBL" id="TDX52891.1"/>
    </source>
</evidence>
<protein>
    <submittedName>
        <fullName evidence="3">HD domain-containing protein</fullName>
    </submittedName>
</protein>
<name>A0A4V3GYI6_9FIRM</name>
<dbReference type="InterPro" id="IPR037522">
    <property type="entry name" value="HD_GYP_dom"/>
</dbReference>
<keyword evidence="4" id="KW-1185">Reference proteome</keyword>
<feature type="domain" description="HD-GYP" evidence="2">
    <location>
        <begin position="6"/>
        <end position="201"/>
    </location>
</feature>
<dbReference type="SMART" id="SM00471">
    <property type="entry name" value="HDc"/>
    <property type="match status" value="1"/>
</dbReference>
<dbReference type="PANTHER" id="PTHR43155">
    <property type="entry name" value="CYCLIC DI-GMP PHOSPHODIESTERASE PA4108-RELATED"/>
    <property type="match status" value="1"/>
</dbReference>
<gene>
    <name evidence="3" type="ORF">C7959_10416</name>
</gene>
<dbReference type="CDD" id="cd00077">
    <property type="entry name" value="HDc"/>
    <property type="match status" value="1"/>
</dbReference>
<comment type="caution">
    <text evidence="3">The sequence shown here is derived from an EMBL/GenBank/DDBJ whole genome shotgun (WGS) entry which is preliminary data.</text>
</comment>
<dbReference type="SUPFAM" id="SSF109604">
    <property type="entry name" value="HD-domain/PDEase-like"/>
    <property type="match status" value="1"/>
</dbReference>
<dbReference type="STRING" id="926561.GCA_000379025_00320"/>
<sequence length="211" mass="24348">MIDNFSKIELHEFIESLVKGLESKDLYTSGHSERVAHLAERIALEMNLSKERVFNIHIAGHLHDIGKIGVPDSILKKNGRLTEKEYEEIKKHSVIGYEIINKIKSFKEIAIYIKHHHEHYDGKGYPDNIKAKDIPLESRIISIADSFDAMTSPRHYRTPVKIVEAIKEIKLNSGTQFDPQLVQAINNIYQHDYSFLERIVHSAFQSEYKLA</sequence>
<accession>A0A4V3GYI6</accession>
<dbReference type="RefSeq" id="WP_134115079.1">
    <property type="nucleotide sequence ID" value="NZ_SOEG01000004.1"/>
</dbReference>
<evidence type="ECO:0000313" key="4">
    <source>
        <dbReference type="Proteomes" id="UP000295832"/>
    </source>
</evidence>
<organism evidence="3 4">
    <name type="scientific">Orenia marismortui</name>
    <dbReference type="NCBI Taxonomy" id="46469"/>
    <lineage>
        <taxon>Bacteria</taxon>
        <taxon>Bacillati</taxon>
        <taxon>Bacillota</taxon>
        <taxon>Clostridia</taxon>
        <taxon>Halanaerobiales</taxon>
        <taxon>Halobacteroidaceae</taxon>
        <taxon>Orenia</taxon>
    </lineage>
</organism>
<proteinExistence type="predicted"/>
<dbReference type="Pfam" id="PF13487">
    <property type="entry name" value="HD_5"/>
    <property type="match status" value="1"/>
</dbReference>
<dbReference type="AlphaFoldDB" id="A0A4V3GYI6"/>
<dbReference type="InterPro" id="IPR006674">
    <property type="entry name" value="HD_domain"/>
</dbReference>
<dbReference type="EMBL" id="SOEG01000004">
    <property type="protein sequence ID" value="TDX52891.1"/>
    <property type="molecule type" value="Genomic_DNA"/>
</dbReference>
<dbReference type="InterPro" id="IPR003607">
    <property type="entry name" value="HD/PDEase_dom"/>
</dbReference>
<reference evidence="3 4" key="1">
    <citation type="submission" date="2019-03" db="EMBL/GenBank/DDBJ databases">
        <title>Subsurface microbial communities from deep shales in Ohio and West Virginia, USA.</title>
        <authorList>
            <person name="Wrighton K."/>
        </authorList>
    </citation>
    <scope>NUCLEOTIDE SEQUENCE [LARGE SCALE GENOMIC DNA]</scope>
    <source>
        <strain evidence="3 4">MSL 6dP</strain>
    </source>
</reference>
<dbReference type="PROSITE" id="PS51831">
    <property type="entry name" value="HD"/>
    <property type="match status" value="1"/>
</dbReference>
<evidence type="ECO:0000259" key="2">
    <source>
        <dbReference type="PROSITE" id="PS51832"/>
    </source>
</evidence>